<dbReference type="Gene3D" id="3.40.1360.10">
    <property type="match status" value="1"/>
</dbReference>
<dbReference type="AlphaFoldDB" id="A0A1Z2XVJ8"/>
<dbReference type="GO" id="GO:0043822">
    <property type="term" value="F:ribonuclease M5 activity"/>
    <property type="evidence" value="ECO:0007669"/>
    <property type="project" value="TreeGrafter"/>
</dbReference>
<keyword evidence="4" id="KW-1185">Reference proteome</keyword>
<dbReference type="SUPFAM" id="SSF110455">
    <property type="entry name" value="Toprim domain"/>
    <property type="match status" value="1"/>
</dbReference>
<evidence type="ECO:0000259" key="1">
    <source>
        <dbReference type="SMART" id="SM00493"/>
    </source>
</evidence>
<feature type="domain" description="Toprim" evidence="1">
    <location>
        <begin position="5"/>
        <end position="80"/>
    </location>
</feature>
<dbReference type="Proteomes" id="UP000596035">
    <property type="component" value="Chromosome"/>
</dbReference>
<dbReference type="Pfam" id="PF13331">
    <property type="entry name" value="DUF4093"/>
    <property type="match status" value="1"/>
</dbReference>
<dbReference type="GO" id="GO:0006364">
    <property type="term" value="P:rRNA processing"/>
    <property type="evidence" value="ECO:0007669"/>
    <property type="project" value="TreeGrafter"/>
</dbReference>
<reference evidence="2" key="1">
    <citation type="journal article" date="2017" name="Genome Announc.">
        <title>High-Quality Whole-Genome Sequences of the Oligo-Mouse-Microbiota Bacterial Community.</title>
        <authorList>
            <person name="Garzetti D."/>
            <person name="Brugiroux S."/>
            <person name="Bunk B."/>
            <person name="Pukall R."/>
            <person name="McCoy K.D."/>
            <person name="Macpherson A.J."/>
            <person name="Stecher B."/>
        </authorList>
    </citation>
    <scope>NUCLEOTIDE SEQUENCE</scope>
    <source>
        <strain evidence="2">KB18</strain>
    </source>
</reference>
<dbReference type="SMART" id="SM00493">
    <property type="entry name" value="TOPRIM"/>
    <property type="match status" value="1"/>
</dbReference>
<protein>
    <submittedName>
        <fullName evidence="3">DUF4093 domain-containing protein</fullName>
    </submittedName>
    <submittedName>
        <fullName evidence="2">Ribonuclease M5</fullName>
    </submittedName>
</protein>
<sequence>MMRVKEAVVVEGRCDRAKLSALIDGTIVETGGFAIFNDRDKMELIRRLAAARGVIILTDSDGAGFLIRSKLCSCLPPEQVKHAYIPDIYGKERRKAKPSKEGKLGVEGMPLETLRDCLIRAGATIEDIPGETRLPELTKADLFELGLSGGDGSAERRRALQRRLKLPERLSANGFLQALNALYTRRELFDLLKNLEGEDTP</sequence>
<dbReference type="KEGG" id="amur:ADH66_18255"/>
<reference evidence="3 5" key="3">
    <citation type="submission" date="2020-11" db="EMBL/GenBank/DDBJ databases">
        <title>Closed and high quality bacterial genomes of the OMM12 community.</title>
        <authorList>
            <person name="Marbouty M."/>
            <person name="Lamy-Besnier Q."/>
            <person name="Debarbieux L."/>
            <person name="Koszul R."/>
        </authorList>
    </citation>
    <scope>NUCLEOTIDE SEQUENCE [LARGE SCALE GENOMIC DNA]</scope>
    <source>
        <strain evidence="3 5">KB18</strain>
    </source>
</reference>
<reference evidence="4" key="2">
    <citation type="submission" date="2017-05" db="EMBL/GenBank/DDBJ databases">
        <title>Improved OligoMM genomes.</title>
        <authorList>
            <person name="Garzetti D."/>
        </authorList>
    </citation>
    <scope>NUCLEOTIDE SEQUENCE [LARGE SCALE GENOMIC DNA]</scope>
    <source>
        <strain evidence="4">KB18</strain>
    </source>
</reference>
<dbReference type="InterPro" id="IPR006171">
    <property type="entry name" value="TOPRIM_dom"/>
</dbReference>
<dbReference type="EMBL" id="CP021422">
    <property type="protein sequence ID" value="ASB42419.1"/>
    <property type="molecule type" value="Genomic_DNA"/>
</dbReference>
<evidence type="ECO:0000313" key="3">
    <source>
        <dbReference type="EMBL" id="QQR31706.1"/>
    </source>
</evidence>
<organism evidence="3 5">
    <name type="scientific">Acutalibacter muris</name>
    <dbReference type="NCBI Taxonomy" id="1796620"/>
    <lineage>
        <taxon>Bacteria</taxon>
        <taxon>Bacillati</taxon>
        <taxon>Bacillota</taxon>
        <taxon>Clostridia</taxon>
        <taxon>Eubacteriales</taxon>
        <taxon>Acutalibacteraceae</taxon>
        <taxon>Acutalibacter</taxon>
    </lineage>
</organism>
<evidence type="ECO:0000313" key="5">
    <source>
        <dbReference type="Proteomes" id="UP000596035"/>
    </source>
</evidence>
<accession>A0A1Z2XVJ8</accession>
<gene>
    <name evidence="2" type="ORF">ADH66_18255</name>
    <name evidence="3" type="ORF">I5Q82_08670</name>
</gene>
<dbReference type="PANTHER" id="PTHR39156">
    <property type="entry name" value="RIBONUCLEASE M5"/>
    <property type="match status" value="1"/>
</dbReference>
<name>A0A1Z2XVJ8_9FIRM</name>
<dbReference type="RefSeq" id="WP_066537864.1">
    <property type="nucleotide sequence ID" value="NZ_CP021422.1"/>
</dbReference>
<evidence type="ECO:0000313" key="4">
    <source>
        <dbReference type="Proteomes" id="UP000196710"/>
    </source>
</evidence>
<proteinExistence type="predicted"/>
<dbReference type="PANTHER" id="PTHR39156:SF2">
    <property type="entry name" value="DNA PRIMASE (BACTERIAL TYPE) AND SMALL PRIMASE-LIKE PROTEINS"/>
    <property type="match status" value="1"/>
</dbReference>
<dbReference type="InterPro" id="IPR025156">
    <property type="entry name" value="RNase_M5_C"/>
</dbReference>
<evidence type="ECO:0000313" key="2">
    <source>
        <dbReference type="EMBL" id="ASB42419.1"/>
    </source>
</evidence>
<dbReference type="EMBL" id="CP065321">
    <property type="protein sequence ID" value="QQR31706.1"/>
    <property type="molecule type" value="Genomic_DNA"/>
</dbReference>
<dbReference type="Proteomes" id="UP000196710">
    <property type="component" value="Chromosome"/>
</dbReference>